<dbReference type="InterPro" id="IPR004358">
    <property type="entry name" value="Sig_transdc_His_kin-like_C"/>
</dbReference>
<feature type="domain" description="Histidine kinase" evidence="12">
    <location>
        <begin position="342"/>
        <end position="564"/>
    </location>
</feature>
<evidence type="ECO:0000256" key="3">
    <source>
        <dbReference type="ARBA" id="ARBA00012438"/>
    </source>
</evidence>
<proteinExistence type="predicted"/>
<dbReference type="PANTHER" id="PTHR45436:SF5">
    <property type="entry name" value="SENSOR HISTIDINE KINASE TRCS"/>
    <property type="match status" value="1"/>
</dbReference>
<protein>
    <recommendedName>
        <fullName evidence="3">histidine kinase</fullName>
        <ecNumber evidence="3">2.7.13.3</ecNumber>
    </recommendedName>
</protein>
<dbReference type="RefSeq" id="WP_189412788.1">
    <property type="nucleotide sequence ID" value="NZ_BMYJ01000011.1"/>
</dbReference>
<feature type="transmembrane region" description="Helical" evidence="11">
    <location>
        <begin position="59"/>
        <end position="77"/>
    </location>
</feature>
<dbReference type="Gene3D" id="6.10.340.10">
    <property type="match status" value="1"/>
</dbReference>
<dbReference type="InterPro" id="IPR050428">
    <property type="entry name" value="TCS_sensor_his_kinase"/>
</dbReference>
<keyword evidence="9" id="KW-0902">Two-component regulatory system</keyword>
<dbReference type="PRINTS" id="PR00344">
    <property type="entry name" value="BCTRLSENSOR"/>
</dbReference>
<comment type="catalytic activity">
    <reaction evidence="1">
        <text>ATP + protein L-histidine = ADP + protein N-phospho-L-histidine.</text>
        <dbReference type="EC" id="2.7.13.3"/>
    </reaction>
</comment>
<dbReference type="InterPro" id="IPR025908">
    <property type="entry name" value="Sensor_TM1"/>
</dbReference>
<keyword evidence="15" id="KW-1185">Reference proteome</keyword>
<dbReference type="EC" id="2.7.13.3" evidence="3"/>
<evidence type="ECO:0000256" key="11">
    <source>
        <dbReference type="SAM" id="Phobius"/>
    </source>
</evidence>
<dbReference type="EMBL" id="BMYJ01000011">
    <property type="protein sequence ID" value="GHC64492.1"/>
    <property type="molecule type" value="Genomic_DNA"/>
</dbReference>
<reference evidence="14" key="1">
    <citation type="journal article" date="2014" name="Int. J. Syst. Evol. Microbiol.">
        <title>Complete genome sequence of Corynebacterium casei LMG S-19264T (=DSM 44701T), isolated from a smear-ripened cheese.</title>
        <authorList>
            <consortium name="US DOE Joint Genome Institute (JGI-PGF)"/>
            <person name="Walter F."/>
            <person name="Albersmeier A."/>
            <person name="Kalinowski J."/>
            <person name="Ruckert C."/>
        </authorList>
    </citation>
    <scope>NUCLEOTIDE SEQUENCE</scope>
    <source>
        <strain evidence="14">KCTC 23310</strain>
    </source>
</reference>
<dbReference type="SMART" id="SM00388">
    <property type="entry name" value="HisKA"/>
    <property type="match status" value="1"/>
</dbReference>
<keyword evidence="5" id="KW-0808">Transferase</keyword>
<accession>A0A918WPQ1</accession>
<dbReference type="Gene3D" id="3.30.565.10">
    <property type="entry name" value="Histidine kinase-like ATPase, C-terminal domain"/>
    <property type="match status" value="1"/>
</dbReference>
<reference evidence="14" key="2">
    <citation type="submission" date="2020-09" db="EMBL/GenBank/DDBJ databases">
        <authorList>
            <person name="Sun Q."/>
            <person name="Kim S."/>
        </authorList>
    </citation>
    <scope>NUCLEOTIDE SEQUENCE</scope>
    <source>
        <strain evidence="14">KCTC 23310</strain>
    </source>
</reference>
<evidence type="ECO:0000256" key="2">
    <source>
        <dbReference type="ARBA" id="ARBA00004370"/>
    </source>
</evidence>
<evidence type="ECO:0000256" key="5">
    <source>
        <dbReference type="ARBA" id="ARBA00022679"/>
    </source>
</evidence>
<keyword evidence="10 11" id="KW-0472">Membrane</keyword>
<dbReference type="AlphaFoldDB" id="A0A918WPQ1"/>
<name>A0A918WPQ1_9RHOB</name>
<keyword evidence="8 11" id="KW-1133">Transmembrane helix</keyword>
<evidence type="ECO:0000256" key="10">
    <source>
        <dbReference type="ARBA" id="ARBA00023136"/>
    </source>
</evidence>
<sequence>MTASTRLNPVAKSRAPRRGEVILGEDWVTPDALADQEFSAARSKRSVVALNRSPLARKIILFNLMALVIMVSGILYISPHRDGLTIQQEKAMVAQAWMTAQLMSTEVGKPGSTPDGLLADVPLDIGTQAFLYNQSGTMVSERSGTERQVYEGATSGAHTLFATKALDGTWSFVSGVLSAPGQKPPPVDLRSYADLAMDPARRGTPQVHSAQAADGTAVFAVAVPVLRGDEQVGVLALARHGLDVDALVNSDREQILQMFLIALLVSVGLSILLASTISNPLSDLAAAAELGRDRDSRKISARVRIPDLTARPDEIGRLSVAMRGMVAALYDRIDSNEQFAADVAHEIKNPLASLRSAVGTMRVAKRDDQREKLLEVIEHDVRRLDRLVSDISNASRLDSELVKEEEEQFDLMKTVTNLASYLSKEAGEKGVEFITDLPKEAIVIRGLEGRLAQVVVNLITNAISFCEDGDAVRVWARRRGNRVLVVVEDTGPGIPEQALTKVFKRFYSERPEGQFGNHSGLGLAISKQIVEAHGGVIWAENIRPNDADVTTDPLGARFVVGLPV</sequence>
<dbReference type="GO" id="GO:0000155">
    <property type="term" value="F:phosphorelay sensor kinase activity"/>
    <property type="evidence" value="ECO:0007669"/>
    <property type="project" value="InterPro"/>
</dbReference>
<evidence type="ECO:0000256" key="1">
    <source>
        <dbReference type="ARBA" id="ARBA00000085"/>
    </source>
</evidence>
<evidence type="ECO:0000256" key="7">
    <source>
        <dbReference type="ARBA" id="ARBA00022777"/>
    </source>
</evidence>
<dbReference type="PANTHER" id="PTHR45436">
    <property type="entry name" value="SENSOR HISTIDINE KINASE YKOH"/>
    <property type="match status" value="1"/>
</dbReference>
<gene>
    <name evidence="14" type="ORF">GCM10007315_31150</name>
</gene>
<dbReference type="Pfam" id="PF02518">
    <property type="entry name" value="HATPase_c"/>
    <property type="match status" value="1"/>
</dbReference>
<dbReference type="SUPFAM" id="SSF55874">
    <property type="entry name" value="ATPase domain of HSP90 chaperone/DNA topoisomerase II/histidine kinase"/>
    <property type="match status" value="1"/>
</dbReference>
<feature type="domain" description="HAMP" evidence="13">
    <location>
        <begin position="275"/>
        <end position="334"/>
    </location>
</feature>
<evidence type="ECO:0000256" key="4">
    <source>
        <dbReference type="ARBA" id="ARBA00022553"/>
    </source>
</evidence>
<comment type="caution">
    <text evidence="14">The sequence shown here is derived from an EMBL/GenBank/DDBJ whole genome shotgun (WGS) entry which is preliminary data.</text>
</comment>
<evidence type="ECO:0000313" key="15">
    <source>
        <dbReference type="Proteomes" id="UP000638981"/>
    </source>
</evidence>
<evidence type="ECO:0000256" key="8">
    <source>
        <dbReference type="ARBA" id="ARBA00022989"/>
    </source>
</evidence>
<evidence type="ECO:0000256" key="9">
    <source>
        <dbReference type="ARBA" id="ARBA00023012"/>
    </source>
</evidence>
<evidence type="ECO:0000259" key="13">
    <source>
        <dbReference type="PROSITE" id="PS50885"/>
    </source>
</evidence>
<dbReference type="GO" id="GO:0005886">
    <property type="term" value="C:plasma membrane"/>
    <property type="evidence" value="ECO:0007669"/>
    <property type="project" value="TreeGrafter"/>
</dbReference>
<dbReference type="Pfam" id="PF13755">
    <property type="entry name" value="Sensor_TM1"/>
    <property type="match status" value="1"/>
</dbReference>
<dbReference type="Proteomes" id="UP000638981">
    <property type="component" value="Unassembled WGS sequence"/>
</dbReference>
<dbReference type="InterPro" id="IPR005467">
    <property type="entry name" value="His_kinase_dom"/>
</dbReference>
<keyword evidence="4" id="KW-0597">Phosphoprotein</keyword>
<dbReference type="InterPro" id="IPR003661">
    <property type="entry name" value="HisK_dim/P_dom"/>
</dbReference>
<evidence type="ECO:0000259" key="12">
    <source>
        <dbReference type="PROSITE" id="PS50109"/>
    </source>
</evidence>
<dbReference type="Gene3D" id="1.10.287.130">
    <property type="match status" value="1"/>
</dbReference>
<dbReference type="CDD" id="cd00082">
    <property type="entry name" value="HisKA"/>
    <property type="match status" value="1"/>
</dbReference>
<evidence type="ECO:0000313" key="14">
    <source>
        <dbReference type="EMBL" id="GHC64492.1"/>
    </source>
</evidence>
<dbReference type="PROSITE" id="PS50109">
    <property type="entry name" value="HIS_KIN"/>
    <property type="match status" value="1"/>
</dbReference>
<comment type="subcellular location">
    <subcellularLocation>
        <location evidence="2">Membrane</location>
    </subcellularLocation>
</comment>
<evidence type="ECO:0000256" key="6">
    <source>
        <dbReference type="ARBA" id="ARBA00022692"/>
    </source>
</evidence>
<keyword evidence="6 11" id="KW-0812">Transmembrane</keyword>
<dbReference type="PROSITE" id="PS50885">
    <property type="entry name" value="HAMP"/>
    <property type="match status" value="1"/>
</dbReference>
<dbReference type="SMART" id="SM00387">
    <property type="entry name" value="HATPase_c"/>
    <property type="match status" value="1"/>
</dbReference>
<dbReference type="Pfam" id="PF00512">
    <property type="entry name" value="HisKA"/>
    <property type="match status" value="1"/>
</dbReference>
<organism evidence="14 15">
    <name type="scientific">Neogemmobacter tilapiae</name>
    <dbReference type="NCBI Taxonomy" id="875041"/>
    <lineage>
        <taxon>Bacteria</taxon>
        <taxon>Pseudomonadati</taxon>
        <taxon>Pseudomonadota</taxon>
        <taxon>Alphaproteobacteria</taxon>
        <taxon>Rhodobacterales</taxon>
        <taxon>Paracoccaceae</taxon>
        <taxon>Neogemmobacter</taxon>
    </lineage>
</organism>
<dbReference type="InterPro" id="IPR036097">
    <property type="entry name" value="HisK_dim/P_sf"/>
</dbReference>
<keyword evidence="7 14" id="KW-0418">Kinase</keyword>
<dbReference type="InterPro" id="IPR036890">
    <property type="entry name" value="HATPase_C_sf"/>
</dbReference>
<dbReference type="SUPFAM" id="SSF47384">
    <property type="entry name" value="Homodimeric domain of signal transducing histidine kinase"/>
    <property type="match status" value="1"/>
</dbReference>
<dbReference type="InterPro" id="IPR003660">
    <property type="entry name" value="HAMP_dom"/>
</dbReference>
<dbReference type="InterPro" id="IPR003594">
    <property type="entry name" value="HATPase_dom"/>
</dbReference>